<organism evidence="4 5">
    <name type="scientific">Actinokineospora globicatena</name>
    <dbReference type="NCBI Taxonomy" id="103729"/>
    <lineage>
        <taxon>Bacteria</taxon>
        <taxon>Bacillati</taxon>
        <taxon>Actinomycetota</taxon>
        <taxon>Actinomycetes</taxon>
        <taxon>Pseudonocardiales</taxon>
        <taxon>Pseudonocardiaceae</taxon>
        <taxon>Actinokineospora</taxon>
    </lineage>
</organism>
<evidence type="ECO:0000259" key="3">
    <source>
        <dbReference type="PROSITE" id="PS51866"/>
    </source>
</evidence>
<dbReference type="NCBIfam" id="TIGR01764">
    <property type="entry name" value="excise"/>
    <property type="match status" value="1"/>
</dbReference>
<feature type="domain" description="Mop" evidence="3">
    <location>
        <begin position="116"/>
        <end position="181"/>
    </location>
</feature>
<comment type="caution">
    <text evidence="4">The sequence shown here is derived from an EMBL/GenBank/DDBJ whole genome shotgun (WGS) entry which is preliminary data.</text>
</comment>
<proteinExistence type="predicted"/>
<dbReference type="EMBL" id="BSSD01000005">
    <property type="protein sequence ID" value="GLW92987.1"/>
    <property type="molecule type" value="Genomic_DNA"/>
</dbReference>
<name>A0A9W6V951_9PSEU</name>
<dbReference type="Gene3D" id="2.40.50.100">
    <property type="match status" value="1"/>
</dbReference>
<evidence type="ECO:0000313" key="5">
    <source>
        <dbReference type="Proteomes" id="UP001165042"/>
    </source>
</evidence>
<sequence length="183" mass="19473">MGLRWGRESGVLAWRNSGGGKLALAKAIVVRQREHTRRLRAWDPARRGYCRGMPYFRVAEAARLLGVSDDTVRRWIDAGQLSAEADGAGRKVVDGAVLAGFAKGQATEVPDPSGVGRSARNRFVGLVTSVVADTVMAQVELQCGPHRVVSLMSSEAVREMGLAPGVLAVALVKATQVIVETPG</sequence>
<dbReference type="GO" id="GO:0003677">
    <property type="term" value="F:DNA binding"/>
    <property type="evidence" value="ECO:0007669"/>
    <property type="project" value="InterPro"/>
</dbReference>
<dbReference type="Pfam" id="PF12728">
    <property type="entry name" value="HTH_17"/>
    <property type="match status" value="1"/>
</dbReference>
<dbReference type="Pfam" id="PF03459">
    <property type="entry name" value="TOBE"/>
    <property type="match status" value="1"/>
</dbReference>
<dbReference type="GO" id="GO:0015689">
    <property type="term" value="P:molybdate ion transport"/>
    <property type="evidence" value="ECO:0007669"/>
    <property type="project" value="InterPro"/>
</dbReference>
<dbReference type="PROSITE" id="PS51866">
    <property type="entry name" value="MOP"/>
    <property type="match status" value="1"/>
</dbReference>
<dbReference type="Gene3D" id="1.10.1660.10">
    <property type="match status" value="1"/>
</dbReference>
<evidence type="ECO:0000256" key="1">
    <source>
        <dbReference type="ARBA" id="ARBA00022505"/>
    </source>
</evidence>
<accession>A0A9W6V951</accession>
<keyword evidence="5" id="KW-1185">Reference proteome</keyword>
<dbReference type="InterPro" id="IPR005116">
    <property type="entry name" value="Transp-assoc_OB_typ1"/>
</dbReference>
<dbReference type="InterPro" id="IPR041657">
    <property type="entry name" value="HTH_17"/>
</dbReference>
<dbReference type="InterPro" id="IPR008995">
    <property type="entry name" value="Mo/tungstate-bd_C_term_dom"/>
</dbReference>
<gene>
    <name evidence="4" type="ORF">Aglo03_38030</name>
</gene>
<keyword evidence="1 2" id="KW-0500">Molybdenum</keyword>
<reference evidence="4" key="1">
    <citation type="submission" date="2023-02" db="EMBL/GenBank/DDBJ databases">
        <title>Actinokineospora globicatena NBRC 15670.</title>
        <authorList>
            <person name="Ichikawa N."/>
            <person name="Sato H."/>
            <person name="Tonouchi N."/>
        </authorList>
    </citation>
    <scope>NUCLEOTIDE SEQUENCE</scope>
    <source>
        <strain evidence="4">NBRC 15670</strain>
    </source>
</reference>
<dbReference type="SUPFAM" id="SSF50331">
    <property type="entry name" value="MOP-like"/>
    <property type="match status" value="1"/>
</dbReference>
<dbReference type="AlphaFoldDB" id="A0A9W6V951"/>
<evidence type="ECO:0000313" key="4">
    <source>
        <dbReference type="EMBL" id="GLW92987.1"/>
    </source>
</evidence>
<protein>
    <recommendedName>
        <fullName evidence="3">Mop domain-containing protein</fullName>
    </recommendedName>
</protein>
<dbReference type="InterPro" id="IPR004606">
    <property type="entry name" value="Mop_domain"/>
</dbReference>
<evidence type="ECO:0000256" key="2">
    <source>
        <dbReference type="PROSITE-ProRule" id="PRU01213"/>
    </source>
</evidence>
<dbReference type="Proteomes" id="UP001165042">
    <property type="component" value="Unassembled WGS sequence"/>
</dbReference>
<dbReference type="InterPro" id="IPR010093">
    <property type="entry name" value="SinI_DNA-bd"/>
</dbReference>